<dbReference type="GO" id="GO:0005525">
    <property type="term" value="F:GTP binding"/>
    <property type="evidence" value="ECO:0007669"/>
    <property type="project" value="UniProtKB-KW"/>
</dbReference>
<gene>
    <name evidence="3" type="ORF">M0812_02716</name>
</gene>
<dbReference type="SMART" id="SM00176">
    <property type="entry name" value="RAN"/>
    <property type="match status" value="1"/>
</dbReference>
<dbReference type="SUPFAM" id="SSF52540">
    <property type="entry name" value="P-loop containing nucleoside triphosphate hydrolases"/>
    <property type="match status" value="1"/>
</dbReference>
<dbReference type="PRINTS" id="PR00449">
    <property type="entry name" value="RASTRNSFRMNG"/>
</dbReference>
<dbReference type="InterPro" id="IPR005225">
    <property type="entry name" value="Small_GTP-bd"/>
</dbReference>
<dbReference type="Gene3D" id="3.40.50.300">
    <property type="entry name" value="P-loop containing nucleotide triphosphate hydrolases"/>
    <property type="match status" value="1"/>
</dbReference>
<proteinExistence type="predicted"/>
<evidence type="ECO:0000313" key="3">
    <source>
        <dbReference type="EMBL" id="KAJ3431040.1"/>
    </source>
</evidence>
<organism evidence="3 4">
    <name type="scientific">Anaeramoeba flamelloides</name>
    <dbReference type="NCBI Taxonomy" id="1746091"/>
    <lineage>
        <taxon>Eukaryota</taxon>
        <taxon>Metamonada</taxon>
        <taxon>Anaeramoebidae</taxon>
        <taxon>Anaeramoeba</taxon>
    </lineage>
</organism>
<dbReference type="NCBIfam" id="TIGR00231">
    <property type="entry name" value="small_GTP"/>
    <property type="match status" value="1"/>
</dbReference>
<dbReference type="PROSITE" id="PS51420">
    <property type="entry name" value="RHO"/>
    <property type="match status" value="1"/>
</dbReference>
<dbReference type="PROSITE" id="PS51421">
    <property type="entry name" value="RAS"/>
    <property type="match status" value="1"/>
</dbReference>
<name>A0AAV7YRH1_9EUKA</name>
<keyword evidence="2" id="KW-0342">GTP-binding</keyword>
<dbReference type="InterPro" id="IPR027417">
    <property type="entry name" value="P-loop_NTPase"/>
</dbReference>
<evidence type="ECO:0000256" key="1">
    <source>
        <dbReference type="ARBA" id="ARBA00022741"/>
    </source>
</evidence>
<reference evidence="3" key="1">
    <citation type="submission" date="2022-08" db="EMBL/GenBank/DDBJ databases">
        <title>Novel sulphate-reducing endosymbionts in the free-living metamonad Anaeramoeba.</title>
        <authorList>
            <person name="Jerlstrom-Hultqvist J."/>
            <person name="Cepicka I."/>
            <person name="Gallot-Lavallee L."/>
            <person name="Salas-Leiva D."/>
            <person name="Curtis B.A."/>
            <person name="Zahonova K."/>
            <person name="Pipaliya S."/>
            <person name="Dacks J."/>
            <person name="Roger A.J."/>
        </authorList>
    </citation>
    <scope>NUCLEOTIDE SEQUENCE</scope>
    <source>
        <strain evidence="3">Busselton2</strain>
    </source>
</reference>
<sequence>MENFKICFMGDQSVGKTSIINRFIYDDFNINSQSTVGVDFLSKTIFVDNESVRLHLWDTAGQERFRCLIPSYVRNSSLVVIVFDITNKTSFKSIEFWMDTVQNERGDDVIVFLVGNKTDLEDERQVSLEKLEKEANKNGFLYLETSAKTGHNVKQLFRKIGISILKQNKKRKELIKPELDENTSLMNISLNIDPNKLKQKEESSCC</sequence>
<dbReference type="SMART" id="SM00174">
    <property type="entry name" value="RHO"/>
    <property type="match status" value="1"/>
</dbReference>
<dbReference type="CDD" id="cd01861">
    <property type="entry name" value="Rab6"/>
    <property type="match status" value="1"/>
</dbReference>
<dbReference type="FunFam" id="3.40.50.300:FF:000823">
    <property type="entry name" value="Small GTPase RAB, putative"/>
    <property type="match status" value="1"/>
</dbReference>
<dbReference type="InterPro" id="IPR050227">
    <property type="entry name" value="Rab"/>
</dbReference>
<dbReference type="Pfam" id="PF00071">
    <property type="entry name" value="Ras"/>
    <property type="match status" value="1"/>
</dbReference>
<dbReference type="PROSITE" id="PS51419">
    <property type="entry name" value="RAB"/>
    <property type="match status" value="1"/>
</dbReference>
<evidence type="ECO:0000256" key="2">
    <source>
        <dbReference type="ARBA" id="ARBA00023134"/>
    </source>
</evidence>
<evidence type="ECO:0000313" key="4">
    <source>
        <dbReference type="Proteomes" id="UP001146793"/>
    </source>
</evidence>
<protein>
    <submittedName>
        <fullName evidence="3">Rab gtpase</fullName>
    </submittedName>
</protein>
<dbReference type="EMBL" id="JANTQA010000048">
    <property type="protein sequence ID" value="KAJ3431040.1"/>
    <property type="molecule type" value="Genomic_DNA"/>
</dbReference>
<keyword evidence="1" id="KW-0547">Nucleotide-binding</keyword>
<dbReference type="InterPro" id="IPR001806">
    <property type="entry name" value="Small_GTPase"/>
</dbReference>
<accession>A0AAV7YRH1</accession>
<dbReference type="SMART" id="SM00173">
    <property type="entry name" value="RAS"/>
    <property type="match status" value="1"/>
</dbReference>
<dbReference type="Proteomes" id="UP001146793">
    <property type="component" value="Unassembled WGS sequence"/>
</dbReference>
<dbReference type="AlphaFoldDB" id="A0AAV7YRH1"/>
<dbReference type="PANTHER" id="PTHR47977">
    <property type="entry name" value="RAS-RELATED PROTEIN RAB"/>
    <property type="match status" value="1"/>
</dbReference>
<dbReference type="GO" id="GO:0003924">
    <property type="term" value="F:GTPase activity"/>
    <property type="evidence" value="ECO:0007669"/>
    <property type="project" value="InterPro"/>
</dbReference>
<comment type="caution">
    <text evidence="3">The sequence shown here is derived from an EMBL/GenBank/DDBJ whole genome shotgun (WGS) entry which is preliminary data.</text>
</comment>
<dbReference type="SMART" id="SM00175">
    <property type="entry name" value="RAB"/>
    <property type="match status" value="1"/>
</dbReference>